<proteinExistence type="predicted"/>
<evidence type="ECO:0000313" key="2">
    <source>
        <dbReference type="EMBL" id="KOT39443.1"/>
    </source>
</evidence>
<reference evidence="2 3" key="1">
    <citation type="submission" date="2015-07" db="EMBL/GenBank/DDBJ databases">
        <authorList>
            <person name="Noorani M."/>
        </authorList>
    </citation>
    <scope>NUCLEOTIDE SEQUENCE [LARGE SCALE GENOMIC DNA]</scope>
    <source>
        <strain evidence="2 3">NRRL B-24567</strain>
    </source>
</reference>
<protein>
    <submittedName>
        <fullName evidence="2">Uncharacterized protein</fullName>
    </submittedName>
</protein>
<dbReference type="Proteomes" id="UP000037773">
    <property type="component" value="Unassembled WGS sequence"/>
</dbReference>
<feature type="compositionally biased region" description="Basic and acidic residues" evidence="1">
    <location>
        <begin position="1"/>
        <end position="11"/>
    </location>
</feature>
<dbReference type="PATRIC" id="fig|36816.3.peg.3081"/>
<gene>
    <name evidence="2" type="ORF">ADK41_14260</name>
</gene>
<accession>A0A0M8QMA3</accession>
<dbReference type="AlphaFoldDB" id="A0A0M8QMA3"/>
<comment type="caution">
    <text evidence="2">The sequence shown here is derived from an EMBL/GenBank/DDBJ whole genome shotgun (WGS) entry which is preliminary data.</text>
</comment>
<evidence type="ECO:0000313" key="3">
    <source>
        <dbReference type="Proteomes" id="UP000037773"/>
    </source>
</evidence>
<dbReference type="RefSeq" id="WP_030829027.1">
    <property type="nucleotide sequence ID" value="NZ_JBFBKA010000018.1"/>
</dbReference>
<name>A0A0M8QMA3_9ACTN</name>
<dbReference type="OrthoDB" id="3871915at2"/>
<sequence length="126" mass="13822">MAKKRTSDKSFAEVMASVEPEEGTDPAAGRLSPASAGELVDRQGRLWTKNRGPLDARLTRRLVRGADEMIIGEGAGEVLRPVPADGREEAWALIKEGLDTPESGRFRAFDFRSGDGRVLLYVEEFC</sequence>
<dbReference type="EMBL" id="LGCN01000143">
    <property type="protein sequence ID" value="KOT39443.1"/>
    <property type="molecule type" value="Genomic_DNA"/>
</dbReference>
<organism evidence="2 3">
    <name type="scientific">Streptomyces caelestis</name>
    <dbReference type="NCBI Taxonomy" id="36816"/>
    <lineage>
        <taxon>Bacteria</taxon>
        <taxon>Bacillati</taxon>
        <taxon>Actinomycetota</taxon>
        <taxon>Actinomycetes</taxon>
        <taxon>Kitasatosporales</taxon>
        <taxon>Streptomycetaceae</taxon>
        <taxon>Streptomyces</taxon>
    </lineage>
</organism>
<keyword evidence="3" id="KW-1185">Reference proteome</keyword>
<evidence type="ECO:0000256" key="1">
    <source>
        <dbReference type="SAM" id="MobiDB-lite"/>
    </source>
</evidence>
<feature type="region of interest" description="Disordered" evidence="1">
    <location>
        <begin position="1"/>
        <end position="36"/>
    </location>
</feature>